<keyword evidence="3" id="KW-1185">Reference proteome</keyword>
<gene>
    <name evidence="2" type="ORF">D6029_02205</name>
</gene>
<protein>
    <submittedName>
        <fullName evidence="2">Uncharacterized protein</fullName>
    </submittedName>
</protein>
<accession>A0A3A5JWQ3</accession>
<feature type="transmembrane region" description="Helical" evidence="1">
    <location>
        <begin position="125"/>
        <end position="151"/>
    </location>
</feature>
<keyword evidence="1" id="KW-0472">Membrane</keyword>
<feature type="transmembrane region" description="Helical" evidence="1">
    <location>
        <begin position="58"/>
        <end position="79"/>
    </location>
</feature>
<feature type="transmembrane region" description="Helical" evidence="1">
    <location>
        <begin position="85"/>
        <end position="105"/>
    </location>
</feature>
<organism evidence="2 3">
    <name type="scientific">Buttiauxella izardii</name>
    <dbReference type="NCBI Taxonomy" id="82991"/>
    <lineage>
        <taxon>Bacteria</taxon>
        <taxon>Pseudomonadati</taxon>
        <taxon>Pseudomonadota</taxon>
        <taxon>Gammaproteobacteria</taxon>
        <taxon>Enterobacterales</taxon>
        <taxon>Enterobacteriaceae</taxon>
        <taxon>Buttiauxella</taxon>
    </lineage>
</organism>
<sequence length="155" mass="18139">MTINNWMVSMETILSAIIMMIIFPSFYLYCKRGKISLMAPESMSYFWDAICFLRNSDVYVIFARVALLLGIPVLYLYIYCIKGTGAEFFPFIICAWVVCFVFRCFQRRIYTRELKGSKFFGLLLLNNPSGIFGAILWGVRVLYLIAFYSYFRTVM</sequence>
<feature type="transmembrane region" description="Helical" evidence="1">
    <location>
        <begin position="12"/>
        <end position="30"/>
    </location>
</feature>
<dbReference type="AlphaFoldDB" id="A0A3A5JWQ3"/>
<evidence type="ECO:0000256" key="1">
    <source>
        <dbReference type="SAM" id="Phobius"/>
    </source>
</evidence>
<dbReference type="EMBL" id="QZWH01000004">
    <property type="protein sequence ID" value="RJT27431.1"/>
    <property type="molecule type" value="Genomic_DNA"/>
</dbReference>
<evidence type="ECO:0000313" key="2">
    <source>
        <dbReference type="EMBL" id="RJT27431.1"/>
    </source>
</evidence>
<evidence type="ECO:0000313" key="3">
    <source>
        <dbReference type="Proteomes" id="UP000276295"/>
    </source>
</evidence>
<keyword evidence="1" id="KW-0812">Transmembrane</keyword>
<dbReference type="Proteomes" id="UP000276295">
    <property type="component" value="Unassembled WGS sequence"/>
</dbReference>
<proteinExistence type="predicted"/>
<comment type="caution">
    <text evidence="2">The sequence shown here is derived from an EMBL/GenBank/DDBJ whole genome shotgun (WGS) entry which is preliminary data.</text>
</comment>
<name>A0A3A5JWQ3_9ENTR</name>
<keyword evidence="1" id="KW-1133">Transmembrane helix</keyword>
<reference evidence="2 3" key="1">
    <citation type="submission" date="2018-09" db="EMBL/GenBank/DDBJ databases">
        <title>Draft genome sequence of Buttiauxella izardii CCUG 35510T.</title>
        <authorList>
            <person name="Salva-Serra F."/>
            <person name="Marathe N."/>
            <person name="Moore E."/>
            <person name="Stadler-Svensson L."/>
            <person name="Engstrom-Jakobsson H."/>
        </authorList>
    </citation>
    <scope>NUCLEOTIDE SEQUENCE [LARGE SCALE GENOMIC DNA]</scope>
    <source>
        <strain evidence="2 3">CCUG 35510</strain>
    </source>
</reference>